<dbReference type="OrthoDB" id="9806951at2"/>
<dbReference type="HOGENOM" id="CLU_3150562_0_0_9"/>
<reference evidence="1 2" key="1">
    <citation type="journal article" date="2010" name="J. Bacteriol.">
        <title>Complete genome sequence of the cellulolytic thermophile Caldicellulosiruptor obsidiansis OB47T.</title>
        <authorList>
            <person name="Elkins J.G."/>
            <person name="Lochner A."/>
            <person name="Hamilton-Brehm S.D."/>
            <person name="Davenport K.W."/>
            <person name="Podar M."/>
            <person name="Brown S.D."/>
            <person name="Land M.L."/>
            <person name="Hauser L.J."/>
            <person name="Klingeman D.M."/>
            <person name="Raman B."/>
            <person name="Goodwin L.A."/>
            <person name="Tapia R."/>
            <person name="Meincke L.J."/>
            <person name="Detter J.C."/>
            <person name="Bruce D.C."/>
            <person name="Han C.S."/>
            <person name="Palumbo A.V."/>
            <person name="Cottingham R.W."/>
            <person name="Keller M."/>
            <person name="Graham D.E."/>
        </authorList>
    </citation>
    <scope>NUCLEOTIDE SEQUENCE [LARGE SCALE GENOMIC DNA]</scope>
    <source>
        <strain evidence="2">ATCC BAA-2073 / strain OB47</strain>
    </source>
</reference>
<keyword evidence="2" id="KW-1185">Reference proteome</keyword>
<evidence type="ECO:0000313" key="1">
    <source>
        <dbReference type="EMBL" id="ADL43500.1"/>
    </source>
</evidence>
<dbReference type="Proteomes" id="UP000000347">
    <property type="component" value="Chromosome"/>
</dbReference>
<evidence type="ECO:0000313" key="2">
    <source>
        <dbReference type="Proteomes" id="UP000000347"/>
    </source>
</evidence>
<protein>
    <submittedName>
        <fullName evidence="1">ATPase-like protein</fullName>
    </submittedName>
</protein>
<name>D9THM5_CALOO</name>
<dbReference type="EMBL" id="CP002164">
    <property type="protein sequence ID" value="ADL43500.1"/>
    <property type="molecule type" value="Genomic_DNA"/>
</dbReference>
<dbReference type="AlphaFoldDB" id="D9THM5"/>
<dbReference type="eggNOG" id="COG0433">
    <property type="taxonomic scope" value="Bacteria"/>
</dbReference>
<proteinExistence type="predicted"/>
<dbReference type="RefSeq" id="WP_013291494.1">
    <property type="nucleotide sequence ID" value="NC_014392.1"/>
</dbReference>
<accession>D9THM5</accession>
<dbReference type="KEGG" id="cob:COB47_2259"/>
<sequence length="48" mass="5738">MFNTEIVGRMMKYDSDVYSRYKAEIWFDYTKKAINEIKEGELVAVQII</sequence>
<organism evidence="1 2">
    <name type="scientific">Caldicellulosiruptor obsidiansis (strain ATCC BAA-2073 / JCM 16842 / OB47)</name>
    <dbReference type="NCBI Taxonomy" id="608506"/>
    <lineage>
        <taxon>Bacteria</taxon>
        <taxon>Bacillati</taxon>
        <taxon>Bacillota</taxon>
        <taxon>Bacillota incertae sedis</taxon>
        <taxon>Caldicellulosiruptorales</taxon>
        <taxon>Caldicellulosiruptoraceae</taxon>
        <taxon>Caldicellulosiruptor</taxon>
    </lineage>
</organism>
<gene>
    <name evidence="1" type="ordered locus">COB47_2259</name>
</gene>